<evidence type="ECO:0000313" key="1">
    <source>
        <dbReference type="EMBL" id="SPT69255.1"/>
    </source>
</evidence>
<name>A0A2X0VES2_9GAMM</name>
<evidence type="ECO:0000313" key="2">
    <source>
        <dbReference type="Proteomes" id="UP000250086"/>
    </source>
</evidence>
<reference evidence="1 2" key="1">
    <citation type="submission" date="2018-06" db="EMBL/GenBank/DDBJ databases">
        <authorList>
            <consortium name="Pathogen Informatics"/>
            <person name="Doyle S."/>
        </authorList>
    </citation>
    <scope>NUCLEOTIDE SEQUENCE [LARGE SCALE GENOMIC DNA]</scope>
    <source>
        <strain evidence="1 2">NCTC13093</strain>
    </source>
</reference>
<gene>
    <name evidence="1" type="ORF">NCTC13093_00621</name>
</gene>
<protein>
    <submittedName>
        <fullName evidence="1">Uncharacterized protein</fullName>
    </submittedName>
</protein>
<organism evidence="1 2">
    <name type="scientific">Anaerobiospirillum thomasii</name>
    <dbReference type="NCBI Taxonomy" id="179995"/>
    <lineage>
        <taxon>Bacteria</taxon>
        <taxon>Pseudomonadati</taxon>
        <taxon>Pseudomonadota</taxon>
        <taxon>Gammaproteobacteria</taxon>
        <taxon>Aeromonadales</taxon>
        <taxon>Succinivibrionaceae</taxon>
        <taxon>Anaerobiospirillum</taxon>
    </lineage>
</organism>
<dbReference type="EMBL" id="UAPV01000001">
    <property type="protein sequence ID" value="SPT69255.1"/>
    <property type="molecule type" value="Genomic_DNA"/>
</dbReference>
<accession>A0A2X0VES2</accession>
<dbReference type="Proteomes" id="UP000250086">
    <property type="component" value="Unassembled WGS sequence"/>
</dbReference>
<keyword evidence="2" id="KW-1185">Reference proteome</keyword>
<dbReference type="AlphaFoldDB" id="A0A2X0VES2"/>
<sequence>MLPLATQAAVEESQYTKTQTDNSVIFDKKDGSGYAQLELLAPVSMVNTTKDYAQMLMDNYSGFDLQAVVQLRGYSFNFVDNAPCAGLLSYFDGSNYLFFKSCGKHEKSDLKKLYLEGSKDLKLEERLKRSSRASFY</sequence>
<proteinExistence type="predicted"/>